<dbReference type="EMBL" id="BGPR01005674">
    <property type="protein sequence ID" value="GBN12365.1"/>
    <property type="molecule type" value="Genomic_DNA"/>
</dbReference>
<dbReference type="AlphaFoldDB" id="A0A4Y2LCH2"/>
<protein>
    <submittedName>
        <fullName evidence="1">Uncharacterized protein</fullName>
    </submittedName>
</protein>
<dbReference type="Proteomes" id="UP000499080">
    <property type="component" value="Unassembled WGS sequence"/>
</dbReference>
<proteinExistence type="predicted"/>
<accession>A0A4Y2LCH2</accession>
<name>A0A4Y2LCH2_ARAVE</name>
<gene>
    <name evidence="1" type="ORF">AVEN_239843_1</name>
</gene>
<evidence type="ECO:0000313" key="2">
    <source>
        <dbReference type="Proteomes" id="UP000499080"/>
    </source>
</evidence>
<comment type="caution">
    <text evidence="1">The sequence shown here is derived from an EMBL/GenBank/DDBJ whole genome shotgun (WGS) entry which is preliminary data.</text>
</comment>
<organism evidence="1 2">
    <name type="scientific">Araneus ventricosus</name>
    <name type="common">Orbweaver spider</name>
    <name type="synonym">Epeira ventricosa</name>
    <dbReference type="NCBI Taxonomy" id="182803"/>
    <lineage>
        <taxon>Eukaryota</taxon>
        <taxon>Metazoa</taxon>
        <taxon>Ecdysozoa</taxon>
        <taxon>Arthropoda</taxon>
        <taxon>Chelicerata</taxon>
        <taxon>Arachnida</taxon>
        <taxon>Araneae</taxon>
        <taxon>Araneomorphae</taxon>
        <taxon>Entelegynae</taxon>
        <taxon>Araneoidea</taxon>
        <taxon>Araneidae</taxon>
        <taxon>Araneus</taxon>
    </lineage>
</organism>
<sequence length="134" mass="15039">MLDSGPKRLWLYPAAKEYGTRGKRKYRCQEASLRRRLADKTLGIKQYLMKSLSLLQLSVPPFSGLRWPGGKVSVSGLEAFQVRNQILSKNCRVSGLVRIKSVGAQCPPSGVTRSLERRIPAQSWFSSYDHGSKL</sequence>
<reference evidence="1 2" key="1">
    <citation type="journal article" date="2019" name="Sci. Rep.">
        <title>Orb-weaving spider Araneus ventricosus genome elucidates the spidroin gene catalogue.</title>
        <authorList>
            <person name="Kono N."/>
            <person name="Nakamura H."/>
            <person name="Ohtoshi R."/>
            <person name="Moran D.A.P."/>
            <person name="Shinohara A."/>
            <person name="Yoshida Y."/>
            <person name="Fujiwara M."/>
            <person name="Mori M."/>
            <person name="Tomita M."/>
            <person name="Arakawa K."/>
        </authorList>
    </citation>
    <scope>NUCLEOTIDE SEQUENCE [LARGE SCALE GENOMIC DNA]</scope>
</reference>
<evidence type="ECO:0000313" key="1">
    <source>
        <dbReference type="EMBL" id="GBN12365.1"/>
    </source>
</evidence>
<keyword evidence="2" id="KW-1185">Reference proteome</keyword>